<dbReference type="OrthoDB" id="281808at2"/>
<organism evidence="4 5">
    <name type="scientific">Inquilinus limosus MP06</name>
    <dbReference type="NCBI Taxonomy" id="1398085"/>
    <lineage>
        <taxon>Bacteria</taxon>
        <taxon>Pseudomonadati</taxon>
        <taxon>Pseudomonadota</taxon>
        <taxon>Alphaproteobacteria</taxon>
        <taxon>Rhodospirillales</taxon>
        <taxon>Rhodospirillaceae</taxon>
        <taxon>Inquilinus</taxon>
    </lineage>
</organism>
<dbReference type="AlphaFoldDB" id="A0A0A0DCL7"/>
<dbReference type="CDD" id="cd04301">
    <property type="entry name" value="NAT_SF"/>
    <property type="match status" value="1"/>
</dbReference>
<protein>
    <recommendedName>
        <fullName evidence="3">N-acetyltransferase domain-containing protein</fullName>
    </recommendedName>
</protein>
<reference evidence="4 5" key="1">
    <citation type="submission" date="2014-01" db="EMBL/GenBank/DDBJ databases">
        <title>Genome sequence determination for a cystic fibrosis isolate, Inquilinus limosus.</title>
        <authorList>
            <person name="Pino M."/>
            <person name="Di Conza J."/>
            <person name="Gutkind G."/>
        </authorList>
    </citation>
    <scope>NUCLEOTIDE SEQUENCE [LARGE SCALE GENOMIC DNA]</scope>
    <source>
        <strain evidence="4 5">MP06</strain>
    </source>
</reference>
<dbReference type="PROSITE" id="PS51186">
    <property type="entry name" value="GNAT"/>
    <property type="match status" value="1"/>
</dbReference>
<comment type="caution">
    <text evidence="4">The sequence shown here is derived from an EMBL/GenBank/DDBJ whole genome shotgun (WGS) entry which is preliminary data.</text>
</comment>
<sequence length="156" mass="17924">MFHTTWGEIRRAQPDEAEAIRALVRRAYAKWVISVGIEPKPMRADYVRALAEHEIWAIDGLYGCIALIELKPEPDHLLIVNVAVDPGHQGRGLGRRLLDFAEREAQRRSLTELRLYTNIRMSENRALYAARGYQETHHEQRGEYTIVHMAKAIPAL</sequence>
<accession>A0A0A0DCL7</accession>
<evidence type="ECO:0000256" key="1">
    <source>
        <dbReference type="ARBA" id="ARBA00022679"/>
    </source>
</evidence>
<dbReference type="PANTHER" id="PTHR43877:SF2">
    <property type="entry name" value="AMINOALKYLPHOSPHONATE N-ACETYLTRANSFERASE-RELATED"/>
    <property type="match status" value="1"/>
</dbReference>
<dbReference type="RefSeq" id="WP_034831441.1">
    <property type="nucleotide sequence ID" value="NZ_JANX01000012.1"/>
</dbReference>
<dbReference type="InterPro" id="IPR000182">
    <property type="entry name" value="GNAT_dom"/>
</dbReference>
<dbReference type="InterPro" id="IPR050832">
    <property type="entry name" value="Bact_Acetyltransf"/>
</dbReference>
<evidence type="ECO:0000256" key="2">
    <source>
        <dbReference type="ARBA" id="ARBA00023315"/>
    </source>
</evidence>
<dbReference type="EMBL" id="JANX01000012">
    <property type="protein sequence ID" value="KGM35765.1"/>
    <property type="molecule type" value="Genomic_DNA"/>
</dbReference>
<dbReference type="SUPFAM" id="SSF55729">
    <property type="entry name" value="Acyl-CoA N-acyltransferases (Nat)"/>
    <property type="match status" value="1"/>
</dbReference>
<feature type="domain" description="N-acetyltransferase" evidence="3">
    <location>
        <begin position="7"/>
        <end position="154"/>
    </location>
</feature>
<keyword evidence="2" id="KW-0012">Acyltransferase</keyword>
<dbReference type="Gene3D" id="3.40.630.30">
    <property type="match status" value="1"/>
</dbReference>
<keyword evidence="1" id="KW-0808">Transferase</keyword>
<evidence type="ECO:0000313" key="5">
    <source>
        <dbReference type="Proteomes" id="UP000029995"/>
    </source>
</evidence>
<gene>
    <name evidence="4" type="ORF">P409_02455</name>
</gene>
<evidence type="ECO:0000259" key="3">
    <source>
        <dbReference type="PROSITE" id="PS51186"/>
    </source>
</evidence>
<dbReference type="PANTHER" id="PTHR43877">
    <property type="entry name" value="AMINOALKYLPHOSPHONATE N-ACETYLTRANSFERASE-RELATED-RELATED"/>
    <property type="match status" value="1"/>
</dbReference>
<dbReference type="Pfam" id="PF13508">
    <property type="entry name" value="Acetyltransf_7"/>
    <property type="match status" value="1"/>
</dbReference>
<dbReference type="Proteomes" id="UP000029995">
    <property type="component" value="Unassembled WGS sequence"/>
</dbReference>
<dbReference type="GO" id="GO:0016747">
    <property type="term" value="F:acyltransferase activity, transferring groups other than amino-acyl groups"/>
    <property type="evidence" value="ECO:0007669"/>
    <property type="project" value="InterPro"/>
</dbReference>
<evidence type="ECO:0000313" key="4">
    <source>
        <dbReference type="EMBL" id="KGM35765.1"/>
    </source>
</evidence>
<proteinExistence type="predicted"/>
<name>A0A0A0DCL7_9PROT</name>
<dbReference type="InterPro" id="IPR016181">
    <property type="entry name" value="Acyl_CoA_acyltransferase"/>
</dbReference>